<evidence type="ECO:0000259" key="1">
    <source>
        <dbReference type="SMART" id="SM00860"/>
    </source>
</evidence>
<name>M0BQE5_9EURY</name>
<dbReference type="AlphaFoldDB" id="M0BQE5"/>
<evidence type="ECO:0000313" key="2">
    <source>
        <dbReference type="EMBL" id="ELZ12558.1"/>
    </source>
</evidence>
<dbReference type="RefSeq" id="WP_007698282.1">
    <property type="nucleotide sequence ID" value="NZ_AOIQ01000008.1"/>
</dbReference>
<dbReference type="Proteomes" id="UP000011560">
    <property type="component" value="Unassembled WGS sequence"/>
</dbReference>
<dbReference type="EMBL" id="AOIQ01000008">
    <property type="protein sequence ID" value="ELZ12558.1"/>
    <property type="molecule type" value="Genomic_DNA"/>
</dbReference>
<dbReference type="OrthoDB" id="197314at2157"/>
<dbReference type="InterPro" id="IPR018958">
    <property type="entry name" value="Knr4/Smi1-like_dom"/>
</dbReference>
<dbReference type="Pfam" id="PF09346">
    <property type="entry name" value="SMI1_KNR4"/>
    <property type="match status" value="1"/>
</dbReference>
<keyword evidence="3" id="KW-1185">Reference proteome</keyword>
<dbReference type="Gene3D" id="3.40.1580.10">
    <property type="entry name" value="SMI1/KNR4-like"/>
    <property type="match status" value="1"/>
</dbReference>
<organism evidence="2 3">
    <name type="scientific">Halovivax asiaticus JCM 14624</name>
    <dbReference type="NCBI Taxonomy" id="1227490"/>
    <lineage>
        <taxon>Archaea</taxon>
        <taxon>Methanobacteriati</taxon>
        <taxon>Methanobacteriota</taxon>
        <taxon>Stenosarchaea group</taxon>
        <taxon>Halobacteria</taxon>
        <taxon>Halobacteriales</taxon>
        <taxon>Natrialbaceae</taxon>
        <taxon>Halovivax</taxon>
    </lineage>
</organism>
<protein>
    <recommendedName>
        <fullName evidence="1">Knr4/Smi1-like domain-containing protein</fullName>
    </recommendedName>
</protein>
<feature type="domain" description="Knr4/Smi1-like" evidence="1">
    <location>
        <begin position="29"/>
        <end position="146"/>
    </location>
</feature>
<dbReference type="SMART" id="SM00860">
    <property type="entry name" value="SMI1_KNR4"/>
    <property type="match status" value="1"/>
</dbReference>
<gene>
    <name evidence="2" type="ORF">C479_04157</name>
</gene>
<accession>M0BQE5</accession>
<dbReference type="STRING" id="1227490.C479_04157"/>
<sequence length="158" mass="18263">MTATDSSIGEQAVAHLVEHGYGPRSEIRGCTDEELDSLEEQFDLELPAAYRSCMRHIRADTNGFFRGSEFTYPAPKYQRQFAEDSLDEWEHLDFSFDHSDFVFRGLQGSAFWFFDTEAGADPPVYRYMEDEEPELVSDTFSEWLFDEIRKRGTNAGDE</sequence>
<comment type="caution">
    <text evidence="2">The sequence shown here is derived from an EMBL/GenBank/DDBJ whole genome shotgun (WGS) entry which is preliminary data.</text>
</comment>
<evidence type="ECO:0000313" key="3">
    <source>
        <dbReference type="Proteomes" id="UP000011560"/>
    </source>
</evidence>
<proteinExistence type="predicted"/>
<dbReference type="InterPro" id="IPR037883">
    <property type="entry name" value="Knr4/Smi1-like_sf"/>
</dbReference>
<dbReference type="SUPFAM" id="SSF160631">
    <property type="entry name" value="SMI1/KNR4-like"/>
    <property type="match status" value="1"/>
</dbReference>
<reference evidence="2 3" key="1">
    <citation type="journal article" date="2014" name="PLoS Genet.">
        <title>Phylogenetically driven sequencing of extremely halophilic archaea reveals strategies for static and dynamic osmo-response.</title>
        <authorList>
            <person name="Becker E.A."/>
            <person name="Seitzer P.M."/>
            <person name="Tritt A."/>
            <person name="Larsen D."/>
            <person name="Krusor M."/>
            <person name="Yao A.I."/>
            <person name="Wu D."/>
            <person name="Madern D."/>
            <person name="Eisen J.A."/>
            <person name="Darling A.E."/>
            <person name="Facciotti M.T."/>
        </authorList>
    </citation>
    <scope>NUCLEOTIDE SEQUENCE [LARGE SCALE GENOMIC DNA]</scope>
    <source>
        <strain evidence="2 3">JCM 14624</strain>
    </source>
</reference>